<name>A0A219B6D1_9SPHN</name>
<dbReference type="SUPFAM" id="SSF111369">
    <property type="entry name" value="HlyD-like secretion proteins"/>
    <property type="match status" value="2"/>
</dbReference>
<dbReference type="Pfam" id="PF25881">
    <property type="entry name" value="HH_YBHG"/>
    <property type="match status" value="1"/>
</dbReference>
<organism evidence="5 6">
    <name type="scientific">Pacificimonas flava</name>
    <dbReference type="NCBI Taxonomy" id="1234595"/>
    <lineage>
        <taxon>Bacteria</taxon>
        <taxon>Pseudomonadati</taxon>
        <taxon>Pseudomonadota</taxon>
        <taxon>Alphaproteobacteria</taxon>
        <taxon>Sphingomonadales</taxon>
        <taxon>Sphingosinicellaceae</taxon>
        <taxon>Pacificimonas</taxon>
    </lineage>
</organism>
<protein>
    <recommendedName>
        <fullName evidence="4">YbhG-like alpha-helical hairpin domain-containing protein</fullName>
    </recommendedName>
</protein>
<dbReference type="PANTHER" id="PTHR32347">
    <property type="entry name" value="EFFLUX SYSTEM COMPONENT YKNX-RELATED"/>
    <property type="match status" value="1"/>
</dbReference>
<dbReference type="InterPro" id="IPR059052">
    <property type="entry name" value="HH_YbhG-like"/>
</dbReference>
<feature type="domain" description="YbhG-like alpha-helical hairpin" evidence="4">
    <location>
        <begin position="84"/>
        <end position="206"/>
    </location>
</feature>
<proteinExistence type="predicted"/>
<reference evidence="6" key="1">
    <citation type="submission" date="2017-05" db="EMBL/GenBank/DDBJ databases">
        <authorList>
            <person name="Lin X."/>
        </authorList>
    </citation>
    <scope>NUCLEOTIDE SEQUENCE [LARGE SCALE GENOMIC DNA]</scope>
    <source>
        <strain evidence="6">JLT2012</strain>
    </source>
</reference>
<evidence type="ECO:0000313" key="6">
    <source>
        <dbReference type="Proteomes" id="UP000198462"/>
    </source>
</evidence>
<dbReference type="GO" id="GO:0042597">
    <property type="term" value="C:periplasmic space"/>
    <property type="evidence" value="ECO:0007669"/>
    <property type="project" value="UniProtKB-SubCell"/>
</dbReference>
<evidence type="ECO:0000259" key="4">
    <source>
        <dbReference type="Pfam" id="PF25881"/>
    </source>
</evidence>
<accession>A0A219B6D1</accession>
<gene>
    <name evidence="5" type="ORF">B5C34_09740</name>
</gene>
<dbReference type="PANTHER" id="PTHR32347:SF29">
    <property type="entry name" value="UPF0194 MEMBRANE PROTEIN YBHG"/>
    <property type="match status" value="1"/>
</dbReference>
<keyword evidence="2 3" id="KW-0175">Coiled coil</keyword>
<feature type="coiled-coil region" evidence="3">
    <location>
        <begin position="117"/>
        <end position="175"/>
    </location>
</feature>
<evidence type="ECO:0000256" key="2">
    <source>
        <dbReference type="ARBA" id="ARBA00023054"/>
    </source>
</evidence>
<dbReference type="Gene3D" id="2.40.30.170">
    <property type="match status" value="1"/>
</dbReference>
<keyword evidence="6" id="KW-1185">Reference proteome</keyword>
<dbReference type="Gene3D" id="1.10.287.470">
    <property type="entry name" value="Helix hairpin bin"/>
    <property type="match status" value="1"/>
</dbReference>
<sequence length="337" mass="37049">MSIMSSRKKLYIGLALLVLLAASAATIWLMQPDRHEREGHLVLNGNVDIRQVNLAFKVPGRIDRLAFDEGDRVESGDLLASLEPQDYKNEIALAEARASQRSAALAALESGNRPEEIERARARVEEAESALGIAQATLDRVEHLAERGFAARQTQDEARSQRDRAAAQRQAALEELSLARKGPRREEIQQGRAALGGERAAAALARQRLVDANLYAPADGIILTRAREVGAIVGPGETVFTLAHTSPMWVRTYIEEPDLERVEIGAPATVLTEAGRAFPGRIAYISPTAEFTPKSVETREQRTSLVYRVRVRIEDQDGILKQGMPVSVIVRPAARER</sequence>
<evidence type="ECO:0000256" key="1">
    <source>
        <dbReference type="ARBA" id="ARBA00004196"/>
    </source>
</evidence>
<dbReference type="Gene3D" id="2.40.50.100">
    <property type="match status" value="1"/>
</dbReference>
<comment type="caution">
    <text evidence="5">The sequence shown here is derived from an EMBL/GenBank/DDBJ whole genome shotgun (WGS) entry which is preliminary data.</text>
</comment>
<comment type="subcellular location">
    <subcellularLocation>
        <location evidence="1">Cell envelope</location>
    </subcellularLocation>
</comment>
<evidence type="ECO:0000313" key="5">
    <source>
        <dbReference type="EMBL" id="OWV33713.1"/>
    </source>
</evidence>
<dbReference type="InterPro" id="IPR050465">
    <property type="entry name" value="UPF0194_transport"/>
</dbReference>
<dbReference type="Proteomes" id="UP000198462">
    <property type="component" value="Unassembled WGS sequence"/>
</dbReference>
<dbReference type="OrthoDB" id="9813967at2"/>
<dbReference type="AlphaFoldDB" id="A0A219B6D1"/>
<evidence type="ECO:0000256" key="3">
    <source>
        <dbReference type="SAM" id="Coils"/>
    </source>
</evidence>
<dbReference type="EMBL" id="NFZT01000001">
    <property type="protein sequence ID" value="OWV33713.1"/>
    <property type="molecule type" value="Genomic_DNA"/>
</dbReference>